<reference evidence="3" key="1">
    <citation type="submission" date="2019-06" db="EMBL/GenBank/DDBJ databases">
        <title>Draft genome sequence of the griseofulvin-producing fungus Xylaria cubensis strain G536.</title>
        <authorList>
            <person name="Mead M.E."/>
            <person name="Raja H.A."/>
            <person name="Steenwyk J.L."/>
            <person name="Knowles S.L."/>
            <person name="Oberlies N.H."/>
            <person name="Rokas A."/>
        </authorList>
    </citation>
    <scope>NUCLEOTIDE SEQUENCE [LARGE SCALE GENOMIC DNA]</scope>
    <source>
        <strain evidence="3">G536</strain>
    </source>
</reference>
<dbReference type="Proteomes" id="UP000319160">
    <property type="component" value="Unassembled WGS sequence"/>
</dbReference>
<evidence type="ECO:0000256" key="1">
    <source>
        <dbReference type="SAM" id="MobiDB-lite"/>
    </source>
</evidence>
<dbReference type="PANTHER" id="PTHR21521">
    <property type="entry name" value="AMUN, ISOFORM A"/>
    <property type="match status" value="1"/>
</dbReference>
<comment type="caution">
    <text evidence="2">The sequence shown here is derived from an EMBL/GenBank/DDBJ whole genome shotgun (WGS) entry which is preliminary data.</text>
</comment>
<dbReference type="EMBL" id="VFLP01000026">
    <property type="protein sequence ID" value="TRX93827.1"/>
    <property type="molecule type" value="Genomic_DNA"/>
</dbReference>
<proteinExistence type="predicted"/>
<organism evidence="2 3">
    <name type="scientific">Xylaria flabelliformis</name>
    <dbReference type="NCBI Taxonomy" id="2512241"/>
    <lineage>
        <taxon>Eukaryota</taxon>
        <taxon>Fungi</taxon>
        <taxon>Dikarya</taxon>
        <taxon>Ascomycota</taxon>
        <taxon>Pezizomycotina</taxon>
        <taxon>Sordariomycetes</taxon>
        <taxon>Xylariomycetidae</taxon>
        <taxon>Xylariales</taxon>
        <taxon>Xylariaceae</taxon>
        <taxon>Xylaria</taxon>
    </lineage>
</organism>
<evidence type="ECO:0000313" key="2">
    <source>
        <dbReference type="EMBL" id="TRX93827.1"/>
    </source>
</evidence>
<dbReference type="PANTHER" id="PTHR21521:SF0">
    <property type="entry name" value="AMUN, ISOFORM A"/>
    <property type="match status" value="1"/>
</dbReference>
<dbReference type="AlphaFoldDB" id="A0A553I0U2"/>
<feature type="compositionally biased region" description="Polar residues" evidence="1">
    <location>
        <begin position="217"/>
        <end position="227"/>
    </location>
</feature>
<accession>A0A553I0U2</accession>
<dbReference type="STRING" id="2512241.A0A553I0U2"/>
<feature type="region of interest" description="Disordered" evidence="1">
    <location>
        <begin position="210"/>
        <end position="244"/>
    </location>
</feature>
<keyword evidence="3" id="KW-1185">Reference proteome</keyword>
<dbReference type="OrthoDB" id="2589715at2759"/>
<dbReference type="Gene3D" id="3.20.20.80">
    <property type="entry name" value="Glycosidases"/>
    <property type="match status" value="1"/>
</dbReference>
<protein>
    <submittedName>
        <fullName evidence="2">Uncharacterized protein</fullName>
    </submittedName>
</protein>
<gene>
    <name evidence="2" type="ORF">FHL15_005209</name>
</gene>
<sequence>MANADTLPENITISHFNELLGRYASLINSISSGKAPKAGQPSLLELDEYRYGVALEEFQSDKPKRQMEHDDVKKLVDWKLRHGKFRPTLMKLVSSNDGEAVKKTIQDAMAQYWLDNNVAKAMEAIAKLKGIGPATASLLLSVHDPERVIFFSDEAYWWLCCGGQKSPIKYNAKEYQQLNIAADIIAKRLQVGATDIERVAYVVMKDDTWRSPPPVTEPQSKASTKGSLQDLHHNPGPGLSASMNRVSIPRKNRAQMIRALKIAAALSLTGQSLCDPVSDQPAIRQVSTIDRSTLNGKFFVGYQAWFRKPFEDNGNSHWTTDTPSPEVGHVGVDMIPDVTGYPADCLFDTPFIRPDGSPARFYSNDCDGVVDLHFKMMADHGISGAFLQRFYGYINEANGSWISILNAAKAAAEKYGRGFVIEYDLNGAVTGSTNVAATFLADLAALSDITSSPAYMHHEGKPVIEIWGFGIVNEVTADDGMAIVTALKNAGWYVILGVQQAWHAELVENQPGRFGQVYRLADMIQPWTVGSYDINGYQDFLNGRQAVEDAGALRDLGIDSSIVVWPGGSSSNANPNEQFDHFPRWNGSFYQMQLDGAVSLKPTFIFGAMFDEVNEGTAIYPVLKTSDLPTNQRFLGIDDDMAADAYLQMAGDAAARFSEVWQ</sequence>
<dbReference type="CDD" id="cd11576">
    <property type="entry name" value="GH99_GH71_like_2"/>
    <property type="match status" value="1"/>
</dbReference>
<name>A0A553I0U2_9PEZI</name>
<evidence type="ECO:0000313" key="3">
    <source>
        <dbReference type="Proteomes" id="UP000319160"/>
    </source>
</evidence>